<reference evidence="12" key="1">
    <citation type="submission" date="2019-06" db="EMBL/GenBank/DDBJ databases">
        <authorList>
            <person name="Zheng W."/>
        </authorList>
    </citation>
    <scope>NUCLEOTIDE SEQUENCE</scope>
    <source>
        <strain evidence="12">QDHG01</strain>
    </source>
</reference>
<evidence type="ECO:0000256" key="4">
    <source>
        <dbReference type="ARBA" id="ARBA00012477"/>
    </source>
</evidence>
<keyword evidence="8" id="KW-0255">Endonuclease</keyword>
<comment type="similarity">
    <text evidence="3">Belongs to the RNase Z family.</text>
</comment>
<evidence type="ECO:0000256" key="9">
    <source>
        <dbReference type="ARBA" id="ARBA00022801"/>
    </source>
</evidence>
<proteinExistence type="inferred from homology"/>
<evidence type="ECO:0000256" key="6">
    <source>
        <dbReference type="ARBA" id="ARBA00022722"/>
    </source>
</evidence>
<sequence>MTQPSSQEERKQGVGQLDADHASDGSPRPTHHTQHSPTHAFSDSMVTVVPILLESTDPRDMGCYSFVCIPKQDRGKFLPKQAVELGCDPKRHFKILSDGNPVTLENGTMVYPQQVMEAPLPAQAMVFMFMPSEAYMEGLVDKMGEFSHFYNNNMDTTKTEMHLIYHSIPLKVLMDERYREFMHNFGANVRHVIDCHETNEEVVARFKSQLLTQRHSKVCPALIPLSKVALRNYESESREALQTWLRDISYINSRVGLVYNFHPAKDKGPDYSQAITIADFVNEGEERLNQELDTLGQTLLTVMQQANPELNLEAIRQVDGEEDRSEPSVLFLGTVSMKPTQYRSASAIMVFIRGQSILMDCAEGSYGQLLDHYQSIEKVNDVLVKMRCVFITHIHGDHQLGILKIMTERDKLMNALIDQGVDVSDNKLYIVTPTVMLDYLNDVRKAALKQPDLVVLVPSSDLNPESDKYYGQDDTYVRSRGQKASDRQPTATCAPISYEEMMQRIDGQACKTEEAKELMRVLQERMGVKKVLAIETDHCIESYGCLIVSQNDRGVADGFGRIFYSGDTCICQNVMNYCQQVTLLIHEATFEDALSEEAKWKKHTAIGQAIKLGQDVGAWRTVLTHFSPRYQKIAEISDVNQQTKTMMAFDHMRVRLSQFEWAYKMLDVYKRLFTNDDVPDTNSAGSSGKAETAPAKGQKPKKQGGAGVDPNQRIKK</sequence>
<dbReference type="GO" id="GO:1990180">
    <property type="term" value="P:mitochondrial tRNA 3'-end processing"/>
    <property type="evidence" value="ECO:0007669"/>
    <property type="project" value="TreeGrafter"/>
</dbReference>
<evidence type="ECO:0000256" key="8">
    <source>
        <dbReference type="ARBA" id="ARBA00022759"/>
    </source>
</evidence>
<feature type="compositionally biased region" description="Basic and acidic residues" evidence="11">
    <location>
        <begin position="7"/>
        <end position="23"/>
    </location>
</feature>
<dbReference type="SUPFAM" id="SSF56281">
    <property type="entry name" value="Metallo-hydrolase/oxidoreductase"/>
    <property type="match status" value="2"/>
</dbReference>
<feature type="region of interest" description="Disordered" evidence="11">
    <location>
        <begin position="1"/>
        <end position="40"/>
    </location>
</feature>
<keyword evidence="10" id="KW-0862">Zinc</keyword>
<keyword evidence="13" id="KW-1185">Reference proteome</keyword>
<feature type="region of interest" description="Disordered" evidence="11">
    <location>
        <begin position="677"/>
        <end position="716"/>
    </location>
</feature>
<evidence type="ECO:0000313" key="13">
    <source>
        <dbReference type="Proteomes" id="UP000785679"/>
    </source>
</evidence>
<evidence type="ECO:0000256" key="1">
    <source>
        <dbReference type="ARBA" id="ARBA00000402"/>
    </source>
</evidence>
<comment type="cofactor">
    <cofactor evidence="2">
        <name>Zn(2+)</name>
        <dbReference type="ChEBI" id="CHEBI:29105"/>
    </cofactor>
</comment>
<dbReference type="EMBL" id="RRYP01003698">
    <property type="protein sequence ID" value="TNV83567.1"/>
    <property type="molecule type" value="Genomic_DNA"/>
</dbReference>
<keyword evidence="9" id="KW-0378">Hydrolase</keyword>
<evidence type="ECO:0000256" key="3">
    <source>
        <dbReference type="ARBA" id="ARBA00007823"/>
    </source>
</evidence>
<keyword evidence="5" id="KW-0819">tRNA processing</keyword>
<dbReference type="AlphaFoldDB" id="A0A8J8T5W5"/>
<dbReference type="OrthoDB" id="527344at2759"/>
<accession>A0A8J8T5W5</accession>
<protein>
    <recommendedName>
        <fullName evidence="4">ribonuclease Z</fullName>
        <ecNumber evidence="4">3.1.26.11</ecNumber>
    </recommendedName>
</protein>
<dbReference type="PANTHER" id="PTHR12553">
    <property type="entry name" value="ZINC PHOSPHODIESTERASE ELAC PROTEIN 2"/>
    <property type="match status" value="1"/>
</dbReference>
<evidence type="ECO:0000256" key="11">
    <source>
        <dbReference type="SAM" id="MobiDB-lite"/>
    </source>
</evidence>
<dbReference type="EC" id="3.1.26.11" evidence="4"/>
<dbReference type="InterPro" id="IPR036866">
    <property type="entry name" value="RibonucZ/Hydroxyglut_hydro"/>
</dbReference>
<evidence type="ECO:0000256" key="5">
    <source>
        <dbReference type="ARBA" id="ARBA00022694"/>
    </source>
</evidence>
<organism evidence="12 13">
    <name type="scientific">Halteria grandinella</name>
    <dbReference type="NCBI Taxonomy" id="5974"/>
    <lineage>
        <taxon>Eukaryota</taxon>
        <taxon>Sar</taxon>
        <taxon>Alveolata</taxon>
        <taxon>Ciliophora</taxon>
        <taxon>Intramacronucleata</taxon>
        <taxon>Spirotrichea</taxon>
        <taxon>Stichotrichia</taxon>
        <taxon>Sporadotrichida</taxon>
        <taxon>Halteriidae</taxon>
        <taxon>Halteria</taxon>
    </lineage>
</organism>
<dbReference type="GO" id="GO:0005739">
    <property type="term" value="C:mitochondrion"/>
    <property type="evidence" value="ECO:0007669"/>
    <property type="project" value="TreeGrafter"/>
</dbReference>
<name>A0A8J8T5W5_HALGN</name>
<dbReference type="PANTHER" id="PTHR12553:SF49">
    <property type="entry name" value="ZINC PHOSPHODIESTERASE ELAC PROTEIN 2"/>
    <property type="match status" value="1"/>
</dbReference>
<evidence type="ECO:0000313" key="12">
    <source>
        <dbReference type="EMBL" id="TNV83567.1"/>
    </source>
</evidence>
<gene>
    <name evidence="12" type="ORF">FGO68_gene17268</name>
</gene>
<dbReference type="Proteomes" id="UP000785679">
    <property type="component" value="Unassembled WGS sequence"/>
</dbReference>
<comment type="caution">
    <text evidence="12">The sequence shown here is derived from an EMBL/GenBank/DDBJ whole genome shotgun (WGS) entry which is preliminary data.</text>
</comment>
<evidence type="ECO:0000256" key="10">
    <source>
        <dbReference type="ARBA" id="ARBA00022833"/>
    </source>
</evidence>
<dbReference type="InterPro" id="IPR047151">
    <property type="entry name" value="RNZ2-like"/>
</dbReference>
<keyword evidence="6" id="KW-0540">Nuclease</keyword>
<dbReference type="GO" id="GO:0046872">
    <property type="term" value="F:metal ion binding"/>
    <property type="evidence" value="ECO:0007669"/>
    <property type="project" value="UniProtKB-KW"/>
</dbReference>
<evidence type="ECO:0000256" key="7">
    <source>
        <dbReference type="ARBA" id="ARBA00022723"/>
    </source>
</evidence>
<comment type="catalytic activity">
    <reaction evidence="1">
        <text>Endonucleolytic cleavage of RNA, removing extra 3' nucleotides from tRNA precursor, generating 3' termini of tRNAs. A 3'-hydroxy group is left at the tRNA terminus and a 5'-phosphoryl group is left at the trailer molecule.</text>
        <dbReference type="EC" id="3.1.26.11"/>
    </reaction>
</comment>
<dbReference type="Gene3D" id="3.60.15.10">
    <property type="entry name" value="Ribonuclease Z/Hydroxyacylglutathione hydrolase-like"/>
    <property type="match status" value="2"/>
</dbReference>
<evidence type="ECO:0000256" key="2">
    <source>
        <dbReference type="ARBA" id="ARBA00001947"/>
    </source>
</evidence>
<keyword evidence="7" id="KW-0479">Metal-binding</keyword>
<dbReference type="GO" id="GO:0042781">
    <property type="term" value="F:3'-tRNA processing endoribonuclease activity"/>
    <property type="evidence" value="ECO:0007669"/>
    <property type="project" value="UniProtKB-EC"/>
</dbReference>